<dbReference type="Proteomes" id="UP000192738">
    <property type="component" value="Unassembled WGS sequence"/>
</dbReference>
<sequence>MNEPQTPIEQTGALLEKKSYTVFDGGPLTCKTDIEGLEFDFNYGARIKVPEGNWRVKITDRDYFNTLYDAKASNALVTSTKKYYVNFRLEVYLEDKLILSHDFNPTRKKVLIKFPVGTLGDIIAWFPYALVFQCKHDCEVYCAMAPELAELFRPVYSDMNFIGPDERPDDIYASYYMGIFFPCDDRVHQPVDWRIVGLQKTIPYILGLEPDEIQPKIVPQNLERAIKEPYVCIATQSTTQAKYWNNGKGWLETIKHLKEKGYRVLCIDQESCHGAGSRWNTIPHGAEDFTGNLPLAERVNLLFHADFFIGLSSGLSWLAWAVGRPVVMISGFSLPLAEFHTPYRIINYHVCNGCFSDSTIEFVHDDFAWCPRHKNTDRQYECTRFITSERVNAVVDRVMKDYGFNPRKEGMYHEG</sequence>
<dbReference type="InterPro" id="IPR002201">
    <property type="entry name" value="Glyco_trans_9"/>
</dbReference>
<dbReference type="STRING" id="112901.SAMN04488500_1542"/>
<dbReference type="SUPFAM" id="SSF53756">
    <property type="entry name" value="UDP-Glycosyltransferase/glycogen phosphorylase"/>
    <property type="match status" value="1"/>
</dbReference>
<protein>
    <submittedName>
        <fullName evidence="4">Autotransporter strand-loop-strand O-heptosyltransferase</fullName>
    </submittedName>
</protein>
<dbReference type="GO" id="GO:0005829">
    <property type="term" value="C:cytosol"/>
    <property type="evidence" value="ECO:0007669"/>
    <property type="project" value="TreeGrafter"/>
</dbReference>
<dbReference type="Gene3D" id="3.40.50.2000">
    <property type="entry name" value="Glycogen Phosphorylase B"/>
    <property type="match status" value="1"/>
</dbReference>
<evidence type="ECO:0000256" key="2">
    <source>
        <dbReference type="ARBA" id="ARBA00022679"/>
    </source>
</evidence>
<proteinExistence type="predicted"/>
<dbReference type="InterPro" id="IPR030929">
    <property type="entry name" value="Aah/TibC-like"/>
</dbReference>
<reference evidence="4 5" key="1">
    <citation type="submission" date="2017-04" db="EMBL/GenBank/DDBJ databases">
        <authorList>
            <person name="Afonso C.L."/>
            <person name="Miller P.J."/>
            <person name="Scott M.A."/>
            <person name="Spackman E."/>
            <person name="Goraichik I."/>
            <person name="Dimitrov K.M."/>
            <person name="Suarez D.L."/>
            <person name="Swayne D.E."/>
        </authorList>
    </citation>
    <scope>NUCLEOTIDE SEQUENCE [LARGE SCALE GENOMIC DNA]</scope>
    <source>
        <strain evidence="4 5">DSM 5090</strain>
    </source>
</reference>
<keyword evidence="5" id="KW-1185">Reference proteome</keyword>
<dbReference type="NCBIfam" id="TIGR04414">
    <property type="entry name" value="hepto_Aah_TibC"/>
    <property type="match status" value="1"/>
</dbReference>
<dbReference type="GO" id="GO:0009244">
    <property type="term" value="P:lipopolysaccharide core region biosynthetic process"/>
    <property type="evidence" value="ECO:0007669"/>
    <property type="project" value="TreeGrafter"/>
</dbReference>
<accession>A0A1W2F733</accession>
<dbReference type="AlphaFoldDB" id="A0A1W2F733"/>
<dbReference type="InterPro" id="IPR049327">
    <property type="entry name" value="TibC/BAHTCr-like_N"/>
</dbReference>
<evidence type="ECO:0000313" key="5">
    <source>
        <dbReference type="Proteomes" id="UP000192738"/>
    </source>
</evidence>
<dbReference type="Pfam" id="PF21129">
    <property type="entry name" value="TibC_1st"/>
    <property type="match status" value="1"/>
</dbReference>
<gene>
    <name evidence="4" type="ORF">SAMN04488500_1542</name>
</gene>
<dbReference type="EMBL" id="FWXI01000054">
    <property type="protein sequence ID" value="SMD17723.1"/>
    <property type="molecule type" value="Genomic_DNA"/>
</dbReference>
<evidence type="ECO:0000256" key="1">
    <source>
        <dbReference type="ARBA" id="ARBA00022676"/>
    </source>
</evidence>
<dbReference type="RefSeq" id="WP_084578581.1">
    <property type="nucleotide sequence ID" value="NZ_CP155572.1"/>
</dbReference>
<keyword evidence="1" id="KW-0328">Glycosyltransferase</keyword>
<evidence type="ECO:0000259" key="3">
    <source>
        <dbReference type="Pfam" id="PF21129"/>
    </source>
</evidence>
<dbReference type="Pfam" id="PF01075">
    <property type="entry name" value="Glyco_transf_9"/>
    <property type="match status" value="1"/>
</dbReference>
<dbReference type="OrthoDB" id="5561008at2"/>
<evidence type="ECO:0000313" key="4">
    <source>
        <dbReference type="EMBL" id="SMD17723.1"/>
    </source>
</evidence>
<keyword evidence="2 4" id="KW-0808">Transferase</keyword>
<dbReference type="InterPro" id="IPR051199">
    <property type="entry name" value="LPS_LOS_Heptosyltrfase"/>
</dbReference>
<dbReference type="GO" id="GO:0008713">
    <property type="term" value="F:ADP-heptose-lipopolysaccharide heptosyltransferase activity"/>
    <property type="evidence" value="ECO:0007669"/>
    <property type="project" value="TreeGrafter"/>
</dbReference>
<organism evidence="4 5">
    <name type="scientific">Sporomusa malonica</name>
    <dbReference type="NCBI Taxonomy" id="112901"/>
    <lineage>
        <taxon>Bacteria</taxon>
        <taxon>Bacillati</taxon>
        <taxon>Bacillota</taxon>
        <taxon>Negativicutes</taxon>
        <taxon>Selenomonadales</taxon>
        <taxon>Sporomusaceae</taxon>
        <taxon>Sporomusa</taxon>
    </lineage>
</organism>
<dbReference type="PANTHER" id="PTHR30160">
    <property type="entry name" value="TETRAACYLDISACCHARIDE 4'-KINASE-RELATED"/>
    <property type="match status" value="1"/>
</dbReference>
<feature type="domain" description="Autotransproter heptosyltransferase TibC/BAHTCr-like N-terminal" evidence="3">
    <location>
        <begin position="35"/>
        <end position="93"/>
    </location>
</feature>
<name>A0A1W2F733_9FIRM</name>